<keyword evidence="9 12" id="KW-0472">Membrane</keyword>
<evidence type="ECO:0000256" key="8">
    <source>
        <dbReference type="ARBA" id="ARBA00023065"/>
    </source>
</evidence>
<evidence type="ECO:0000256" key="5">
    <source>
        <dbReference type="ARBA" id="ARBA00022692"/>
    </source>
</evidence>
<feature type="transmembrane region" description="Helical" evidence="12">
    <location>
        <begin position="77"/>
        <end position="95"/>
    </location>
</feature>
<evidence type="ECO:0000256" key="9">
    <source>
        <dbReference type="ARBA" id="ARBA00023136"/>
    </source>
</evidence>
<evidence type="ECO:0000313" key="14">
    <source>
        <dbReference type="Proteomes" id="UP001597511"/>
    </source>
</evidence>
<dbReference type="NCBIfam" id="TIGR00813">
    <property type="entry name" value="sss"/>
    <property type="match status" value="1"/>
</dbReference>
<dbReference type="RefSeq" id="WP_386094187.1">
    <property type="nucleotide sequence ID" value="NZ_JBHUOZ010000001.1"/>
</dbReference>
<dbReference type="PANTHER" id="PTHR42985:SF32">
    <property type="entry name" value="SODIUM IODIDE SYMPORTER"/>
    <property type="match status" value="1"/>
</dbReference>
<feature type="transmembrane region" description="Helical" evidence="12">
    <location>
        <begin position="495"/>
        <end position="513"/>
    </location>
</feature>
<feature type="transmembrane region" description="Helical" evidence="12">
    <location>
        <begin position="459"/>
        <end position="475"/>
    </location>
</feature>
<feature type="transmembrane region" description="Helical" evidence="12">
    <location>
        <begin position="271"/>
        <end position="296"/>
    </location>
</feature>
<proteinExistence type="inferred from homology"/>
<keyword evidence="14" id="KW-1185">Reference proteome</keyword>
<evidence type="ECO:0000256" key="2">
    <source>
        <dbReference type="ARBA" id="ARBA00006434"/>
    </source>
</evidence>
<gene>
    <name evidence="13" type="ORF">ACFS6H_01190</name>
</gene>
<keyword evidence="6 12" id="KW-1133">Transmembrane helix</keyword>
<evidence type="ECO:0000256" key="11">
    <source>
        <dbReference type="RuleBase" id="RU362091"/>
    </source>
</evidence>
<evidence type="ECO:0000256" key="1">
    <source>
        <dbReference type="ARBA" id="ARBA00004651"/>
    </source>
</evidence>
<dbReference type="InterPro" id="IPR001734">
    <property type="entry name" value="Na/solute_symporter"/>
</dbReference>
<keyword evidence="3" id="KW-0813">Transport</keyword>
<dbReference type="PANTHER" id="PTHR42985">
    <property type="entry name" value="SODIUM-COUPLED MONOCARBOXYLATE TRANSPORTER"/>
    <property type="match status" value="1"/>
</dbReference>
<keyword evidence="5 12" id="KW-0812">Transmembrane</keyword>
<feature type="transmembrane region" description="Helical" evidence="12">
    <location>
        <begin position="429"/>
        <end position="447"/>
    </location>
</feature>
<dbReference type="CDD" id="cd11495">
    <property type="entry name" value="SLC5sbd_NIS-like_u3"/>
    <property type="match status" value="1"/>
</dbReference>
<protein>
    <submittedName>
        <fullName evidence="13">Sodium:solute symporter</fullName>
    </submittedName>
</protein>
<sequence length="525" mass="57458">MNNLPVIDLLIIGVYLVAMVWIGFYFSRKNKSAEQFTVASGKIPGWAIGLSIYATFLSSNTFLGVPGKAFGGNWNAFVFSLSMPLAAWIAAKYFVPFYRRTGEVSAYTNLEKRFGPWARTYAVVCFLLTQFARMGSIFFGMALSLQALTGFSMASIMLVMGICIIFYTVLGGIEAVIWTEVVQGIIKTLGAILILYLVIKEIPGGVNTILEIAGKDDKTSLGSMSFNFTESTFWMVLLYGFFINLNNFGMDQNYVQRYHTATSQKQAAKSVWLCVALYVPASLLFFVIGTALYAYYQVNPGMIETVKLTTAAERLGSEAGAAQISALAAQLQPADYGDKVLPHFMVTTIPQGLVGLIVSAILSAAMSTISSGMNASATVFTIDIYKKYFNKNVSEKGHLRTLYITTVLVGLIGLCTGLAMIGSKSVLDVWWELSGIFAGGMLGLFLLGLISRRTRGQEALTAVIIGVIVILWMSFSDRLPANYAFLKNPLHKNMIIVVGTLTIFLAGILLTKLRKKTNDDRIHHS</sequence>
<feature type="transmembrane region" description="Helical" evidence="12">
    <location>
        <begin position="231"/>
        <end position="250"/>
    </location>
</feature>
<evidence type="ECO:0000256" key="10">
    <source>
        <dbReference type="ARBA" id="ARBA00023201"/>
    </source>
</evidence>
<feature type="transmembrane region" description="Helical" evidence="12">
    <location>
        <begin position="46"/>
        <end position="65"/>
    </location>
</feature>
<accession>A0ABW6A152</accession>
<dbReference type="InterPro" id="IPR051163">
    <property type="entry name" value="Sodium:Solute_Symporter_SSF"/>
</dbReference>
<feature type="transmembrane region" description="Helical" evidence="12">
    <location>
        <begin position="353"/>
        <end position="380"/>
    </location>
</feature>
<evidence type="ECO:0000256" key="7">
    <source>
        <dbReference type="ARBA" id="ARBA00023053"/>
    </source>
</evidence>
<feature type="transmembrane region" description="Helical" evidence="12">
    <location>
        <begin position="401"/>
        <end position="423"/>
    </location>
</feature>
<evidence type="ECO:0000256" key="4">
    <source>
        <dbReference type="ARBA" id="ARBA00022475"/>
    </source>
</evidence>
<evidence type="ECO:0000256" key="3">
    <source>
        <dbReference type="ARBA" id="ARBA00022448"/>
    </source>
</evidence>
<feature type="transmembrane region" description="Helical" evidence="12">
    <location>
        <begin position="6"/>
        <end position="26"/>
    </location>
</feature>
<feature type="transmembrane region" description="Helical" evidence="12">
    <location>
        <begin position="121"/>
        <end position="145"/>
    </location>
</feature>
<comment type="similarity">
    <text evidence="2 11">Belongs to the sodium:solute symporter (SSF) (TC 2.A.21) family.</text>
</comment>
<dbReference type="InterPro" id="IPR038377">
    <property type="entry name" value="Na/Glc_symporter_sf"/>
</dbReference>
<evidence type="ECO:0000256" key="6">
    <source>
        <dbReference type="ARBA" id="ARBA00022989"/>
    </source>
</evidence>
<comment type="caution">
    <text evidence="13">The sequence shown here is derived from an EMBL/GenBank/DDBJ whole genome shotgun (WGS) entry which is preliminary data.</text>
</comment>
<name>A0ABW6A152_9BACT</name>
<dbReference type="Gene3D" id="1.20.1730.10">
    <property type="entry name" value="Sodium/glucose cotransporter"/>
    <property type="match status" value="1"/>
</dbReference>
<dbReference type="EMBL" id="JBHUOZ010000001">
    <property type="protein sequence ID" value="MFD2918301.1"/>
    <property type="molecule type" value="Genomic_DNA"/>
</dbReference>
<dbReference type="Pfam" id="PF00474">
    <property type="entry name" value="SSF"/>
    <property type="match status" value="1"/>
</dbReference>
<organism evidence="13 14">
    <name type="scientific">Terrimonas rubra</name>
    <dbReference type="NCBI Taxonomy" id="1035890"/>
    <lineage>
        <taxon>Bacteria</taxon>
        <taxon>Pseudomonadati</taxon>
        <taxon>Bacteroidota</taxon>
        <taxon>Chitinophagia</taxon>
        <taxon>Chitinophagales</taxon>
        <taxon>Chitinophagaceae</taxon>
        <taxon>Terrimonas</taxon>
    </lineage>
</organism>
<evidence type="ECO:0000256" key="12">
    <source>
        <dbReference type="SAM" id="Phobius"/>
    </source>
</evidence>
<evidence type="ECO:0000313" key="13">
    <source>
        <dbReference type="EMBL" id="MFD2918301.1"/>
    </source>
</evidence>
<comment type="subcellular location">
    <subcellularLocation>
        <location evidence="1">Cell membrane</location>
        <topology evidence="1">Multi-pass membrane protein</topology>
    </subcellularLocation>
</comment>
<keyword evidence="4" id="KW-1003">Cell membrane</keyword>
<keyword evidence="10" id="KW-0739">Sodium transport</keyword>
<keyword evidence="7" id="KW-0915">Sodium</keyword>
<dbReference type="PROSITE" id="PS50283">
    <property type="entry name" value="NA_SOLUT_SYMP_3"/>
    <property type="match status" value="1"/>
</dbReference>
<dbReference type="Proteomes" id="UP001597511">
    <property type="component" value="Unassembled WGS sequence"/>
</dbReference>
<feature type="transmembrane region" description="Helical" evidence="12">
    <location>
        <begin position="151"/>
        <end position="170"/>
    </location>
</feature>
<keyword evidence="8" id="KW-0406">Ion transport</keyword>
<reference evidence="14" key="1">
    <citation type="journal article" date="2019" name="Int. J. Syst. Evol. Microbiol.">
        <title>The Global Catalogue of Microorganisms (GCM) 10K type strain sequencing project: providing services to taxonomists for standard genome sequencing and annotation.</title>
        <authorList>
            <consortium name="The Broad Institute Genomics Platform"/>
            <consortium name="The Broad Institute Genome Sequencing Center for Infectious Disease"/>
            <person name="Wu L."/>
            <person name="Ma J."/>
        </authorList>
    </citation>
    <scope>NUCLEOTIDE SEQUENCE [LARGE SCALE GENOMIC DNA]</scope>
    <source>
        <strain evidence="14">KCTC 23299</strain>
    </source>
</reference>